<protein>
    <submittedName>
        <fullName evidence="1">Uncharacterized protein</fullName>
    </submittedName>
</protein>
<sequence length="236" mass="26583">MAAEDEVEARDWAELPRDLLLVVLQRLDIASIVFGRETREEPELWRRIDIHNPPKPAPRGVNCSQLRALAHTALRRSAGRCEAFWAKGISEDDYVAFFRCYTAPLLKSLRLISCEMSTACPHLKILRLIKDAGYHRNSRLLSKDKEAMEIAKMRQLRSLQLSGNSLSNDGLAAILGGCVHLEFLDIHHCFNISMCSDSMFLDVAGTSNPFLIDIRIVGSVRTTDEKCRISVRFGVT</sequence>
<reference evidence="1" key="1">
    <citation type="journal article" date="2018" name="DNA Res.">
        <title>Multiple hybrid de novo genome assembly of finger millet, an orphan allotetraploid crop.</title>
        <authorList>
            <person name="Hatakeyama M."/>
            <person name="Aluri S."/>
            <person name="Balachadran M.T."/>
            <person name="Sivarajan S.R."/>
            <person name="Patrignani A."/>
            <person name="Gruter S."/>
            <person name="Poveda L."/>
            <person name="Shimizu-Inatsugi R."/>
            <person name="Baeten J."/>
            <person name="Francoijs K.J."/>
            <person name="Nataraja K.N."/>
            <person name="Reddy Y.A.N."/>
            <person name="Phadnis S."/>
            <person name="Ravikumar R.L."/>
            <person name="Schlapbach R."/>
            <person name="Sreeman S.M."/>
            <person name="Shimizu K.K."/>
        </authorList>
    </citation>
    <scope>NUCLEOTIDE SEQUENCE</scope>
</reference>
<dbReference type="SUPFAM" id="SSF52047">
    <property type="entry name" value="RNI-like"/>
    <property type="match status" value="1"/>
</dbReference>
<dbReference type="EMBL" id="BQKI01000098">
    <property type="protein sequence ID" value="GJN39458.1"/>
    <property type="molecule type" value="Genomic_DNA"/>
</dbReference>
<gene>
    <name evidence="1" type="primary">gb28579</name>
    <name evidence="1" type="ORF">PR202_gb28579</name>
</gene>
<reference evidence="1" key="2">
    <citation type="submission" date="2021-12" db="EMBL/GenBank/DDBJ databases">
        <title>Resequencing data analysis of finger millet.</title>
        <authorList>
            <person name="Hatakeyama M."/>
            <person name="Aluri S."/>
            <person name="Balachadran M.T."/>
            <person name="Sivarajan S.R."/>
            <person name="Poveda L."/>
            <person name="Shimizu-Inatsugi R."/>
            <person name="Schlapbach R."/>
            <person name="Sreeman S.M."/>
            <person name="Shimizu K.K."/>
        </authorList>
    </citation>
    <scope>NUCLEOTIDE SEQUENCE</scope>
</reference>
<name>A0AAV5FXD4_ELECO</name>
<dbReference type="AlphaFoldDB" id="A0AAV5FXD4"/>
<dbReference type="PANTHER" id="PTHR38926:SF28">
    <property type="entry name" value="F-BOX PROTEIN SKIP19"/>
    <property type="match status" value="1"/>
</dbReference>
<dbReference type="Proteomes" id="UP001054889">
    <property type="component" value="Unassembled WGS sequence"/>
</dbReference>
<evidence type="ECO:0000313" key="2">
    <source>
        <dbReference type="Proteomes" id="UP001054889"/>
    </source>
</evidence>
<evidence type="ECO:0000313" key="1">
    <source>
        <dbReference type="EMBL" id="GJN39458.1"/>
    </source>
</evidence>
<dbReference type="InterPro" id="IPR032675">
    <property type="entry name" value="LRR_dom_sf"/>
</dbReference>
<comment type="caution">
    <text evidence="1">The sequence shown here is derived from an EMBL/GenBank/DDBJ whole genome shotgun (WGS) entry which is preliminary data.</text>
</comment>
<organism evidence="1 2">
    <name type="scientific">Eleusine coracana subsp. coracana</name>
    <dbReference type="NCBI Taxonomy" id="191504"/>
    <lineage>
        <taxon>Eukaryota</taxon>
        <taxon>Viridiplantae</taxon>
        <taxon>Streptophyta</taxon>
        <taxon>Embryophyta</taxon>
        <taxon>Tracheophyta</taxon>
        <taxon>Spermatophyta</taxon>
        <taxon>Magnoliopsida</taxon>
        <taxon>Liliopsida</taxon>
        <taxon>Poales</taxon>
        <taxon>Poaceae</taxon>
        <taxon>PACMAD clade</taxon>
        <taxon>Chloridoideae</taxon>
        <taxon>Cynodonteae</taxon>
        <taxon>Eleusininae</taxon>
        <taxon>Eleusine</taxon>
    </lineage>
</organism>
<dbReference type="PANTHER" id="PTHR38926">
    <property type="entry name" value="F-BOX DOMAIN CONTAINING PROTEIN, EXPRESSED"/>
    <property type="match status" value="1"/>
</dbReference>
<keyword evidence="2" id="KW-1185">Reference proteome</keyword>
<accession>A0AAV5FXD4</accession>
<proteinExistence type="predicted"/>
<dbReference type="Gene3D" id="3.80.10.10">
    <property type="entry name" value="Ribonuclease Inhibitor"/>
    <property type="match status" value="1"/>
</dbReference>